<accession>A0A378V298</accession>
<dbReference type="AlphaFoldDB" id="A0A378V298"/>
<dbReference type="EMBL" id="UGQY01000004">
    <property type="protein sequence ID" value="SUA04513.1"/>
    <property type="molecule type" value="Genomic_DNA"/>
</dbReference>
<evidence type="ECO:0000313" key="2">
    <source>
        <dbReference type="Proteomes" id="UP000255389"/>
    </source>
</evidence>
<sequence>MPAQLISWSAERAGARANVAERREVAAATVI</sequence>
<reference evidence="1 2" key="1">
    <citation type="submission" date="2018-06" db="EMBL/GenBank/DDBJ databases">
        <authorList>
            <consortium name="Pathogen Informatics"/>
            <person name="Doyle S."/>
        </authorList>
    </citation>
    <scope>NUCLEOTIDE SEQUENCE [LARGE SCALE GENOMIC DNA]</scope>
    <source>
        <strain evidence="1 2">NCTC1542</strain>
    </source>
</reference>
<protein>
    <submittedName>
        <fullName evidence="1">Uncharacterized protein</fullName>
    </submittedName>
</protein>
<evidence type="ECO:0000313" key="1">
    <source>
        <dbReference type="EMBL" id="SUA04513.1"/>
    </source>
</evidence>
<gene>
    <name evidence="1" type="ORF">NCTC1542_06018</name>
</gene>
<proteinExistence type="predicted"/>
<name>A0A378V298_MYCFO</name>
<organism evidence="1 2">
    <name type="scientific">Mycolicibacterium fortuitum</name>
    <name type="common">Mycobacterium fortuitum</name>
    <dbReference type="NCBI Taxonomy" id="1766"/>
    <lineage>
        <taxon>Bacteria</taxon>
        <taxon>Bacillati</taxon>
        <taxon>Actinomycetota</taxon>
        <taxon>Actinomycetes</taxon>
        <taxon>Mycobacteriales</taxon>
        <taxon>Mycobacteriaceae</taxon>
        <taxon>Mycolicibacterium</taxon>
    </lineage>
</organism>
<dbReference type="Proteomes" id="UP000255389">
    <property type="component" value="Unassembled WGS sequence"/>
</dbReference>